<dbReference type="InterPro" id="IPR001258">
    <property type="entry name" value="NHL_repeat"/>
</dbReference>
<evidence type="ECO:0008006" key="3">
    <source>
        <dbReference type="Google" id="ProtNLM"/>
    </source>
</evidence>
<dbReference type="Gene3D" id="2.120.10.30">
    <property type="entry name" value="TolB, C-terminal domain"/>
    <property type="match status" value="2"/>
</dbReference>
<evidence type="ECO:0000313" key="2">
    <source>
        <dbReference type="EMBL" id="SUZ81299.1"/>
    </source>
</evidence>
<dbReference type="SUPFAM" id="SSF63829">
    <property type="entry name" value="Calcium-dependent phosphotriesterase"/>
    <property type="match status" value="1"/>
</dbReference>
<accession>A0A381QRY4</accession>
<organism evidence="2">
    <name type="scientific">marine metagenome</name>
    <dbReference type="NCBI Taxonomy" id="408172"/>
    <lineage>
        <taxon>unclassified sequences</taxon>
        <taxon>metagenomes</taxon>
        <taxon>ecological metagenomes</taxon>
    </lineage>
</organism>
<dbReference type="PROSITE" id="PS51125">
    <property type="entry name" value="NHL"/>
    <property type="match status" value="4"/>
</dbReference>
<dbReference type="AlphaFoldDB" id="A0A381QRY4"/>
<dbReference type="GO" id="GO:0008270">
    <property type="term" value="F:zinc ion binding"/>
    <property type="evidence" value="ECO:0007669"/>
    <property type="project" value="UniProtKB-KW"/>
</dbReference>
<dbReference type="PANTHER" id="PTHR24104:SF25">
    <property type="entry name" value="PROTEIN LIN-41"/>
    <property type="match status" value="1"/>
</dbReference>
<dbReference type="InterPro" id="IPR011042">
    <property type="entry name" value="6-blade_b-propeller_TolB-like"/>
</dbReference>
<name>A0A381QRY4_9ZZZZ</name>
<keyword evidence="1" id="KW-0677">Repeat</keyword>
<reference evidence="2" key="1">
    <citation type="submission" date="2018-05" db="EMBL/GenBank/DDBJ databases">
        <authorList>
            <person name="Lanie J.A."/>
            <person name="Ng W.-L."/>
            <person name="Kazmierczak K.M."/>
            <person name="Andrzejewski T.M."/>
            <person name="Davidsen T.M."/>
            <person name="Wayne K.J."/>
            <person name="Tettelin H."/>
            <person name="Glass J.I."/>
            <person name="Rusch D."/>
            <person name="Podicherti R."/>
            <person name="Tsui H.-C.T."/>
            <person name="Winkler M.E."/>
        </authorList>
    </citation>
    <scope>NUCLEOTIDE SEQUENCE</scope>
</reference>
<sequence length="339" mass="38266">MITKTDEQEKINYIDTVGFGADIGGRGFHLPVDISIRTDGRVYVINRSPMHRLGIRVGICDVLHGWYGEFGSDGKGDGQFTGPTAITHDSDDRIYVADEELNRITIFNSDGEFKSKWGEYGTEPGQINGPSALKVTADGNLLIVDHLNNRIQKMTPDGEYLSHWGSQGIAEGQFNLPWGIDTDHAGNVYVADWRNDRIQRFSEDGEFIDMYGSSGSDDGLFNRPADVAVDQDGFIYVADWGNQRVQVFDQFWNFHTSMRGQATVSPWAQEYLEANADELDARSRFDPYIEVDTDDQHEISARVEAYFWDPIAVEIDPEGRLIVADSLRHRLQIYQRLAD</sequence>
<protein>
    <recommendedName>
        <fullName evidence="3">SMP-30/Gluconolactonase/LRE-like region domain-containing protein</fullName>
    </recommendedName>
</protein>
<dbReference type="Pfam" id="PF01436">
    <property type="entry name" value="NHL"/>
    <property type="match status" value="2"/>
</dbReference>
<evidence type="ECO:0000256" key="1">
    <source>
        <dbReference type="ARBA" id="ARBA00022737"/>
    </source>
</evidence>
<dbReference type="InterPro" id="IPR050952">
    <property type="entry name" value="TRIM-NHL_E3_ligases"/>
</dbReference>
<proteinExistence type="predicted"/>
<dbReference type="PANTHER" id="PTHR24104">
    <property type="entry name" value="E3 UBIQUITIN-PROTEIN LIGASE NHLRC1-RELATED"/>
    <property type="match status" value="1"/>
</dbReference>
<dbReference type="EMBL" id="UINC01001461">
    <property type="protein sequence ID" value="SUZ81299.1"/>
    <property type="molecule type" value="Genomic_DNA"/>
</dbReference>
<gene>
    <name evidence="2" type="ORF">METZ01_LOCUS34153</name>
</gene>